<dbReference type="RefSeq" id="WP_146332771.1">
    <property type="nucleotide sequence ID" value="NZ_VOHT01000008.1"/>
</dbReference>
<dbReference type="PROSITE" id="PS51257">
    <property type="entry name" value="PROKAR_LIPOPROTEIN"/>
    <property type="match status" value="1"/>
</dbReference>
<dbReference type="Proteomes" id="UP000315444">
    <property type="component" value="Unassembled WGS sequence"/>
</dbReference>
<evidence type="ECO:0000313" key="3">
    <source>
        <dbReference type="Proteomes" id="UP000315444"/>
    </source>
</evidence>
<comment type="caution">
    <text evidence="2">The sequence shown here is derived from an EMBL/GenBank/DDBJ whole genome shotgun (WGS) entry which is preliminary data.</text>
</comment>
<name>A0AB38PNB4_BACFG</name>
<evidence type="ECO:0000313" key="4">
    <source>
        <dbReference type="Proteomes" id="UP000319026"/>
    </source>
</evidence>
<evidence type="ECO:0008006" key="5">
    <source>
        <dbReference type="Google" id="ProtNLM"/>
    </source>
</evidence>
<evidence type="ECO:0000313" key="2">
    <source>
        <dbReference type="EMBL" id="TWV46832.1"/>
    </source>
</evidence>
<dbReference type="EMBL" id="VOHT01000008">
    <property type="protein sequence ID" value="TWV46832.1"/>
    <property type="molecule type" value="Genomic_DNA"/>
</dbReference>
<proteinExistence type="predicted"/>
<dbReference type="AlphaFoldDB" id="A0AB38PNB4"/>
<protein>
    <recommendedName>
        <fullName evidence="5">Lipoprotein</fullName>
    </recommendedName>
</protein>
<dbReference type="Proteomes" id="UP000319026">
    <property type="component" value="Unassembled WGS sequence"/>
</dbReference>
<evidence type="ECO:0000313" key="1">
    <source>
        <dbReference type="EMBL" id="TWV39596.1"/>
    </source>
</evidence>
<organism evidence="2 4">
    <name type="scientific">Bacteroides fragilis</name>
    <dbReference type="NCBI Taxonomy" id="817"/>
    <lineage>
        <taxon>Bacteria</taxon>
        <taxon>Pseudomonadati</taxon>
        <taxon>Bacteroidota</taxon>
        <taxon>Bacteroidia</taxon>
        <taxon>Bacteroidales</taxon>
        <taxon>Bacteroidaceae</taxon>
        <taxon>Bacteroides</taxon>
    </lineage>
</organism>
<sequence>MKNILFLLVLILFCGCDELNKSIFEPLALKEIDAEIKKDSLFSLFYERVQAINENTLNTDSKRAKYADLTYRRAYDLFSFQDTVLYKKLSNEWNNKYANYSAKADSIINYWKQLKEENSLDKYVKVEIASISTNYYSFGGIDDVTIGFKLTPLKEPIEQLRFGYSIQPKINQDDNSSLYSSILDKSWCLSTSPFSKPVVRYWEVGYSNEKKLAGETVETLLRDYNVNIEIDKVRIKGENFSADDVKLPHSVEMYLEFGGFYYIDDIIQEHIDNNYIPEYKYITDGINNHLKEEDALAFEYLNLPTEKKKEDIE</sequence>
<reference evidence="1 3" key="1">
    <citation type="submission" date="2019-07" db="EMBL/GenBank/DDBJ databases">
        <title>Genome sequencing of Bacteroides fragilis.</title>
        <authorList>
            <person name="Galasyn E.V."/>
            <person name="Ruoff K.L."/>
            <person name="Price C.E."/>
            <person name="Valls R.A."/>
            <person name="O'Toole G.A."/>
        </authorList>
    </citation>
    <scope>NUCLEOTIDE SEQUENCE [LARGE SCALE GENOMIC DNA]</scope>
    <source>
        <strain evidence="1 3">AD135F_1B</strain>
    </source>
</reference>
<dbReference type="EMBL" id="VOHV01000008">
    <property type="protein sequence ID" value="TWV39596.1"/>
    <property type="molecule type" value="Genomic_DNA"/>
</dbReference>
<reference evidence="2 4" key="2">
    <citation type="submission" date="2019-07" db="EMBL/GenBank/DDBJ databases">
        <title>Genome Sequencing of Bacteroides fragilis.</title>
        <authorList>
            <person name="Pinto K.M."/>
            <person name="Ruoff K.L."/>
            <person name="Price C.E."/>
            <person name="Valls R.A."/>
            <person name="O'Toole G.A."/>
        </authorList>
    </citation>
    <scope>NUCLEOTIDE SEQUENCE [LARGE SCALE GENOMIC DNA]</scope>
    <source>
        <strain evidence="2 4">AD135F_3B</strain>
    </source>
</reference>
<gene>
    <name evidence="2" type="ORF">FSA03_18355</name>
    <name evidence="1" type="ORF">FSA06_17315</name>
</gene>
<accession>A0AB38PNB4</accession>